<dbReference type="PANTHER" id="PTHR31157">
    <property type="entry name" value="SCP DOMAIN-CONTAINING PROTEIN"/>
    <property type="match status" value="1"/>
</dbReference>
<proteinExistence type="predicted"/>
<feature type="domain" description="Copper amine oxidase-like N-terminal" evidence="2">
    <location>
        <begin position="35"/>
        <end position="143"/>
    </location>
</feature>
<dbReference type="EMBL" id="CP000853">
    <property type="protein sequence ID" value="ABW17863.1"/>
    <property type="molecule type" value="Genomic_DNA"/>
</dbReference>
<evidence type="ECO:0000313" key="5">
    <source>
        <dbReference type="Proteomes" id="UP000000269"/>
    </source>
</evidence>
<keyword evidence="5" id="KW-1185">Reference proteome</keyword>
<protein>
    <submittedName>
        <fullName evidence="4">Copper amine oxidase domain protein</fullName>
    </submittedName>
</protein>
<evidence type="ECO:0000313" key="4">
    <source>
        <dbReference type="EMBL" id="ABW17863.1"/>
    </source>
</evidence>
<dbReference type="InterPro" id="IPR012854">
    <property type="entry name" value="Cu_amine_oxidase-like_N"/>
</dbReference>
<sequence length="433" mass="49285">MKNRGRSLFSIILVLLVIFSSLMLVSAEGEITIRLNNSQIEFPDAKPYMDKRAGRVLVPVRFISEGLGAEVRWDQANGTVYILKDESNIRLKLEEKSYSLNGVQKTMDTAAFLKDNRTFVPIRLISEGLGLDVSWDEQTSTVLLNEKNRKNFSVQGITIGTSEKELIAKLGEPARKDFSKYGFQWYIYNQDYTSYIQVGVSDGTVVGLYSNTDHWLYANSIKIGTSRKDVEKLLGEPLKSIKKGNTIYHLYNTEEKGLYFIDGSYVSFYYDLHEGNTVTSIHVVREDIELGLNGFYGKYSEKLKEGFERQIFDLANVVRVRNGLEPFQWSDRARDSARKHSRDMAHNNFFEHVNLKGESPAARMEKEGINYRLAAENIAAGTSDAIEAHEGWMNSLGHRQNILGKAKNLGVGVAYNSNSTYQYYYTQNFFTEM</sequence>
<dbReference type="OrthoDB" id="9783944at2"/>
<gene>
    <name evidence="4" type="ordered locus">Clos_0300</name>
</gene>
<dbReference type="Gene3D" id="3.40.33.10">
    <property type="entry name" value="CAP"/>
    <property type="match status" value="1"/>
</dbReference>
<dbReference type="Proteomes" id="UP000000269">
    <property type="component" value="Chromosome"/>
</dbReference>
<dbReference type="eggNOG" id="COG2340">
    <property type="taxonomic scope" value="Bacteria"/>
</dbReference>
<feature type="domain" description="CAP-associated" evidence="3">
    <location>
        <begin position="159"/>
        <end position="294"/>
    </location>
</feature>
<dbReference type="Gene3D" id="3.30.457.10">
    <property type="entry name" value="Copper amine oxidase-like, N-terminal domain"/>
    <property type="match status" value="1"/>
</dbReference>
<dbReference type="RefSeq" id="WP_012158178.1">
    <property type="nucleotide sequence ID" value="NC_009922.1"/>
</dbReference>
<name>A8ML46_ALKOO</name>
<dbReference type="InterPro" id="IPR036582">
    <property type="entry name" value="Mao_N_sf"/>
</dbReference>
<dbReference type="STRING" id="350688.Clos_0300"/>
<dbReference type="InterPro" id="IPR014044">
    <property type="entry name" value="CAP_dom"/>
</dbReference>
<feature type="domain" description="SCP" evidence="1">
    <location>
        <begin position="313"/>
        <end position="429"/>
    </location>
</feature>
<dbReference type="SUPFAM" id="SSF55383">
    <property type="entry name" value="Copper amine oxidase, domain N"/>
    <property type="match status" value="1"/>
</dbReference>
<dbReference type="CDD" id="cd05379">
    <property type="entry name" value="CAP_bacterial"/>
    <property type="match status" value="1"/>
</dbReference>
<organism evidence="4 5">
    <name type="scientific">Alkaliphilus oremlandii (strain OhILAs)</name>
    <name type="common">Clostridium oremlandii (strain OhILAs)</name>
    <dbReference type="NCBI Taxonomy" id="350688"/>
    <lineage>
        <taxon>Bacteria</taxon>
        <taxon>Bacillati</taxon>
        <taxon>Bacillota</taxon>
        <taxon>Clostridia</taxon>
        <taxon>Peptostreptococcales</taxon>
        <taxon>Natronincolaceae</taxon>
        <taxon>Alkaliphilus</taxon>
    </lineage>
</organism>
<evidence type="ECO:0000259" key="1">
    <source>
        <dbReference type="Pfam" id="PF00188"/>
    </source>
</evidence>
<reference evidence="5" key="1">
    <citation type="submission" date="2007-10" db="EMBL/GenBank/DDBJ databases">
        <title>Complete genome of Alkaliphilus oremlandii OhILAs.</title>
        <authorList>
            <person name="Copeland A."/>
            <person name="Lucas S."/>
            <person name="Lapidus A."/>
            <person name="Barry K."/>
            <person name="Detter J.C."/>
            <person name="Glavina del Rio T."/>
            <person name="Hammon N."/>
            <person name="Israni S."/>
            <person name="Dalin E."/>
            <person name="Tice H."/>
            <person name="Pitluck S."/>
            <person name="Chain P."/>
            <person name="Malfatti S."/>
            <person name="Shin M."/>
            <person name="Vergez L."/>
            <person name="Schmutz J."/>
            <person name="Larimer F."/>
            <person name="Land M."/>
            <person name="Hauser L."/>
            <person name="Kyrpides N."/>
            <person name="Mikhailova N."/>
            <person name="Stolz J.F."/>
            <person name="Dawson A."/>
            <person name="Fisher E."/>
            <person name="Crable B."/>
            <person name="Perera E."/>
            <person name="Lisak J."/>
            <person name="Ranganathan M."/>
            <person name="Basu P."/>
            <person name="Richardson P."/>
        </authorList>
    </citation>
    <scope>NUCLEOTIDE SEQUENCE [LARGE SCALE GENOMIC DNA]</scope>
    <source>
        <strain evidence="5">OhILAs</strain>
    </source>
</reference>
<accession>A8ML46</accession>
<evidence type="ECO:0000259" key="2">
    <source>
        <dbReference type="Pfam" id="PF07833"/>
    </source>
</evidence>
<dbReference type="HOGENOM" id="CLU_051809_0_0_9"/>
<evidence type="ECO:0000259" key="3">
    <source>
        <dbReference type="Pfam" id="PF14504"/>
    </source>
</evidence>
<dbReference type="SUPFAM" id="SSF55797">
    <property type="entry name" value="PR-1-like"/>
    <property type="match status" value="1"/>
</dbReference>
<dbReference type="Pfam" id="PF07833">
    <property type="entry name" value="Cu_amine_oxidN1"/>
    <property type="match status" value="1"/>
</dbReference>
<dbReference type="KEGG" id="aoe:Clos_0300"/>
<dbReference type="InterPro" id="IPR035940">
    <property type="entry name" value="CAP_sf"/>
</dbReference>
<dbReference type="PANTHER" id="PTHR31157:SF1">
    <property type="entry name" value="SCP DOMAIN-CONTAINING PROTEIN"/>
    <property type="match status" value="1"/>
</dbReference>
<dbReference type="Pfam" id="PF00188">
    <property type="entry name" value="CAP"/>
    <property type="match status" value="1"/>
</dbReference>
<dbReference type="InterPro" id="IPR029410">
    <property type="entry name" value="CAP_assoc"/>
</dbReference>
<dbReference type="eggNOG" id="COG0652">
    <property type="taxonomic scope" value="Bacteria"/>
</dbReference>
<dbReference type="Pfam" id="PF14504">
    <property type="entry name" value="CAP_assoc_N"/>
    <property type="match status" value="1"/>
</dbReference>
<dbReference type="AlphaFoldDB" id="A8ML46"/>